<dbReference type="AlphaFoldDB" id="A0A8H6XX15"/>
<sequence length="262" mass="29574">MSASNFTDDSDFVTCVAKYGLMNAKPSETWTAYLAQREAAANRSASEQLLAGSDDGCHSEMVDFAVDNLLDSLKLEDQKEKVLQDGIYILSQDVIVGGDMTVRSAEVLSRIYSPNNPSAVDVYLSYYDRTRDSSVEFHCDIYYLMHDTFTGMEFIVREPEGPGKMHGFQPLLHIDLLPQKHEFNITKSQTQALFMVLFANESIRRCMIPPDAMMRLMLASVGIAMSMGRGPENDSFESDEIRWDGLEDNAHWLGKNVRRVSW</sequence>
<comment type="caution">
    <text evidence="1">The sequence shown here is derived from an EMBL/GenBank/DDBJ whole genome shotgun (WGS) entry which is preliminary data.</text>
</comment>
<protein>
    <submittedName>
        <fullName evidence="1">Uncharacterized protein</fullName>
    </submittedName>
</protein>
<gene>
    <name evidence="1" type="ORF">MVEN_01391100</name>
</gene>
<dbReference type="Proteomes" id="UP000620124">
    <property type="component" value="Unassembled WGS sequence"/>
</dbReference>
<name>A0A8H6XX15_9AGAR</name>
<evidence type="ECO:0000313" key="2">
    <source>
        <dbReference type="Proteomes" id="UP000620124"/>
    </source>
</evidence>
<accession>A0A8H6XX15</accession>
<keyword evidence="2" id="KW-1185">Reference proteome</keyword>
<reference evidence="1" key="1">
    <citation type="submission" date="2020-05" db="EMBL/GenBank/DDBJ databases">
        <title>Mycena genomes resolve the evolution of fungal bioluminescence.</title>
        <authorList>
            <person name="Tsai I.J."/>
        </authorList>
    </citation>
    <scope>NUCLEOTIDE SEQUENCE</scope>
    <source>
        <strain evidence="1">CCC161011</strain>
    </source>
</reference>
<organism evidence="1 2">
    <name type="scientific">Mycena venus</name>
    <dbReference type="NCBI Taxonomy" id="2733690"/>
    <lineage>
        <taxon>Eukaryota</taxon>
        <taxon>Fungi</taxon>
        <taxon>Dikarya</taxon>
        <taxon>Basidiomycota</taxon>
        <taxon>Agaricomycotina</taxon>
        <taxon>Agaricomycetes</taxon>
        <taxon>Agaricomycetidae</taxon>
        <taxon>Agaricales</taxon>
        <taxon>Marasmiineae</taxon>
        <taxon>Mycenaceae</taxon>
        <taxon>Mycena</taxon>
    </lineage>
</organism>
<proteinExistence type="predicted"/>
<dbReference type="EMBL" id="JACAZI010000011">
    <property type="protein sequence ID" value="KAF7348722.1"/>
    <property type="molecule type" value="Genomic_DNA"/>
</dbReference>
<dbReference type="OrthoDB" id="3012326at2759"/>
<evidence type="ECO:0000313" key="1">
    <source>
        <dbReference type="EMBL" id="KAF7348722.1"/>
    </source>
</evidence>